<dbReference type="EMBL" id="JACSDY010000024">
    <property type="protein sequence ID" value="KAF7389739.1"/>
    <property type="molecule type" value="Genomic_DNA"/>
</dbReference>
<gene>
    <name evidence="2" type="ORF">H0235_018223</name>
</gene>
<dbReference type="AlphaFoldDB" id="A0A834JK77"/>
<evidence type="ECO:0000313" key="3">
    <source>
        <dbReference type="Proteomes" id="UP000600918"/>
    </source>
</evidence>
<organism evidence="2 3">
    <name type="scientific">Vespula pensylvanica</name>
    <name type="common">Western yellow jacket</name>
    <name type="synonym">Wasp</name>
    <dbReference type="NCBI Taxonomy" id="30213"/>
    <lineage>
        <taxon>Eukaryota</taxon>
        <taxon>Metazoa</taxon>
        <taxon>Ecdysozoa</taxon>
        <taxon>Arthropoda</taxon>
        <taxon>Hexapoda</taxon>
        <taxon>Insecta</taxon>
        <taxon>Pterygota</taxon>
        <taxon>Neoptera</taxon>
        <taxon>Endopterygota</taxon>
        <taxon>Hymenoptera</taxon>
        <taxon>Apocrita</taxon>
        <taxon>Aculeata</taxon>
        <taxon>Vespoidea</taxon>
        <taxon>Vespidae</taxon>
        <taxon>Vespinae</taxon>
        <taxon>Vespula</taxon>
    </lineage>
</organism>
<accession>A0A834JK77</accession>
<keyword evidence="3" id="KW-1185">Reference proteome</keyword>
<evidence type="ECO:0000256" key="1">
    <source>
        <dbReference type="SAM" id="MobiDB-lite"/>
    </source>
</evidence>
<dbReference type="Proteomes" id="UP000600918">
    <property type="component" value="Unassembled WGS sequence"/>
</dbReference>
<feature type="region of interest" description="Disordered" evidence="1">
    <location>
        <begin position="1"/>
        <end position="20"/>
    </location>
</feature>
<proteinExistence type="predicted"/>
<reference evidence="2" key="1">
    <citation type="journal article" date="2020" name="G3 (Bethesda)">
        <title>High-Quality Assemblies for Three Invasive Social Wasps from the &lt;i&gt;Vespula&lt;/i&gt; Genus.</title>
        <authorList>
            <person name="Harrop T.W.R."/>
            <person name="Guhlin J."/>
            <person name="McLaughlin G.M."/>
            <person name="Permina E."/>
            <person name="Stockwell P."/>
            <person name="Gilligan J."/>
            <person name="Le Lec M.F."/>
            <person name="Gruber M.A.M."/>
            <person name="Quinn O."/>
            <person name="Lovegrove M."/>
            <person name="Duncan E.J."/>
            <person name="Remnant E.J."/>
            <person name="Van Eeckhoven J."/>
            <person name="Graham B."/>
            <person name="Knapp R.A."/>
            <person name="Langford K.W."/>
            <person name="Kronenberg Z."/>
            <person name="Press M.O."/>
            <person name="Eacker S.M."/>
            <person name="Wilson-Rankin E.E."/>
            <person name="Purcell J."/>
            <person name="Lester P.J."/>
            <person name="Dearden P.K."/>
        </authorList>
    </citation>
    <scope>NUCLEOTIDE SEQUENCE</scope>
    <source>
        <strain evidence="2">Volc-1</strain>
    </source>
</reference>
<feature type="compositionally biased region" description="Basic residues" evidence="1">
    <location>
        <begin position="1"/>
        <end position="10"/>
    </location>
</feature>
<sequence length="79" mass="9025">MADVGRRRHGPTTVPDYRSTSAYSKRRGVLLVVGATVRSEDDDDDDNKKEMDRVKIDSRNTKQVTFRLLFAARQRKSLA</sequence>
<comment type="caution">
    <text evidence="2">The sequence shown here is derived from an EMBL/GenBank/DDBJ whole genome shotgun (WGS) entry which is preliminary data.</text>
</comment>
<protein>
    <submittedName>
        <fullName evidence="2">Uncharacterized protein</fullName>
    </submittedName>
</protein>
<name>A0A834JK77_VESPE</name>
<evidence type="ECO:0000313" key="2">
    <source>
        <dbReference type="EMBL" id="KAF7389739.1"/>
    </source>
</evidence>